<sequence length="106" mass="10853">MPKYLIAGSYTQQGLQGVMKEGGTGRRAALEKAVQGAGGKLDALYFAFGDDDVYLICDAPDNASIASVALAAGAAGGATTKTTVLLTPEEVDEATRKSVDYRPPGA</sequence>
<name>A0A934KBI3_9BACT</name>
<reference evidence="1" key="1">
    <citation type="submission" date="2020-10" db="EMBL/GenBank/DDBJ databases">
        <title>Ca. Dormibacterota MAGs.</title>
        <authorList>
            <person name="Montgomery K."/>
        </authorList>
    </citation>
    <scope>NUCLEOTIDE SEQUENCE [LARGE SCALE GENOMIC DNA]</scope>
    <source>
        <strain evidence="1">SC8812_S17_10</strain>
    </source>
</reference>
<dbReference type="InterPro" id="IPR014845">
    <property type="entry name" value="GYD/TTHA1554"/>
</dbReference>
<dbReference type="RefSeq" id="WP_338202615.1">
    <property type="nucleotide sequence ID" value="NZ_JAEKNR010000142.1"/>
</dbReference>
<gene>
    <name evidence="1" type="ORF">JF922_13930</name>
</gene>
<protein>
    <submittedName>
        <fullName evidence="1">GYD domain-containing protein</fullName>
    </submittedName>
</protein>
<evidence type="ECO:0000313" key="2">
    <source>
        <dbReference type="Proteomes" id="UP000612893"/>
    </source>
</evidence>
<dbReference type="Proteomes" id="UP000612893">
    <property type="component" value="Unassembled WGS sequence"/>
</dbReference>
<dbReference type="Pfam" id="PF08734">
    <property type="entry name" value="GYD"/>
    <property type="match status" value="1"/>
</dbReference>
<dbReference type="AlphaFoldDB" id="A0A934KBI3"/>
<keyword evidence="2" id="KW-1185">Reference proteome</keyword>
<comment type="caution">
    <text evidence="1">The sequence shown here is derived from an EMBL/GenBank/DDBJ whole genome shotgun (WGS) entry which is preliminary data.</text>
</comment>
<dbReference type="EMBL" id="JAEKNR010000142">
    <property type="protein sequence ID" value="MBJ7599160.1"/>
    <property type="molecule type" value="Genomic_DNA"/>
</dbReference>
<proteinExistence type="predicted"/>
<evidence type="ECO:0000313" key="1">
    <source>
        <dbReference type="EMBL" id="MBJ7599160.1"/>
    </source>
</evidence>
<accession>A0A934KBI3</accession>
<organism evidence="1 2">
    <name type="scientific">Candidatus Nephthysia bennettiae</name>
    <dbReference type="NCBI Taxonomy" id="3127016"/>
    <lineage>
        <taxon>Bacteria</taxon>
        <taxon>Bacillati</taxon>
        <taxon>Candidatus Dormiibacterota</taxon>
        <taxon>Candidatus Dormibacteria</taxon>
        <taxon>Candidatus Dormibacterales</taxon>
        <taxon>Candidatus Dormibacteraceae</taxon>
        <taxon>Candidatus Nephthysia</taxon>
    </lineage>
</organism>